<evidence type="ECO:0000313" key="2">
    <source>
        <dbReference type="Proteomes" id="UP000007813"/>
    </source>
</evidence>
<dbReference type="Proteomes" id="UP000007813">
    <property type="component" value="Unassembled WGS sequence"/>
</dbReference>
<dbReference type="EMBL" id="ALJD01000009">
    <property type="protein sequence ID" value="EJN58253.1"/>
    <property type="molecule type" value="Genomic_DNA"/>
</dbReference>
<sequence length="45" mass="5127">MTVAHLVAVFESSSNATQLTGFREFPTFSSLRSLNYRETRFARLS</sequence>
<dbReference type="AlphaFoldDB" id="J2ZYZ8"/>
<organism evidence="1 2">
    <name type="scientific">Halogranum salarium B-1</name>
    <dbReference type="NCBI Taxonomy" id="1210908"/>
    <lineage>
        <taxon>Archaea</taxon>
        <taxon>Methanobacteriati</taxon>
        <taxon>Methanobacteriota</taxon>
        <taxon>Stenosarchaea group</taxon>
        <taxon>Halobacteria</taxon>
        <taxon>Halobacteriales</taxon>
        <taxon>Haloferacaceae</taxon>
    </lineage>
</organism>
<accession>J2ZYZ8</accession>
<proteinExistence type="predicted"/>
<name>J2ZYZ8_9EURY</name>
<evidence type="ECO:0000313" key="1">
    <source>
        <dbReference type="EMBL" id="EJN58253.1"/>
    </source>
</evidence>
<comment type="caution">
    <text evidence="1">The sequence shown here is derived from an EMBL/GenBank/DDBJ whole genome shotgun (WGS) entry which is preliminary data.</text>
</comment>
<protein>
    <submittedName>
        <fullName evidence="1">Uncharacterized protein</fullName>
    </submittedName>
</protein>
<gene>
    <name evidence="1" type="ORF">HSB1_36700</name>
</gene>
<reference evidence="1 2" key="1">
    <citation type="journal article" date="2012" name="J. Bacteriol.">
        <title>Draft Genome Sequence of the Extremely Halophilic Archaeon Halogranum salarium B-1T.</title>
        <authorList>
            <person name="Kim K.K."/>
            <person name="Lee K.C."/>
            <person name="Lee J.S."/>
        </authorList>
    </citation>
    <scope>NUCLEOTIDE SEQUENCE [LARGE SCALE GENOMIC DNA]</scope>
    <source>
        <strain evidence="1 2">B-1</strain>
    </source>
</reference>